<dbReference type="EMBL" id="JAPEVB010000006">
    <property type="protein sequence ID" value="KAJ4386302.1"/>
    <property type="molecule type" value="Genomic_DNA"/>
</dbReference>
<gene>
    <name evidence="4" type="ORF">N0V93_009195</name>
</gene>
<feature type="signal peptide" evidence="3">
    <location>
        <begin position="1"/>
        <end position="18"/>
    </location>
</feature>
<keyword evidence="2" id="KW-0472">Membrane</keyword>
<feature type="compositionally biased region" description="Low complexity" evidence="1">
    <location>
        <begin position="55"/>
        <end position="64"/>
    </location>
</feature>
<keyword evidence="3" id="KW-0732">Signal</keyword>
<feature type="chain" id="PRO_5040954535" evidence="3">
    <location>
        <begin position="19"/>
        <end position="255"/>
    </location>
</feature>
<protein>
    <submittedName>
        <fullName evidence="4">Uncharacterized protein</fullName>
    </submittedName>
</protein>
<proteinExistence type="predicted"/>
<keyword evidence="2" id="KW-0812">Transmembrane</keyword>
<evidence type="ECO:0000256" key="3">
    <source>
        <dbReference type="SAM" id="SignalP"/>
    </source>
</evidence>
<keyword evidence="2" id="KW-1133">Transmembrane helix</keyword>
<accession>A0A9W8YMP6</accession>
<evidence type="ECO:0000313" key="5">
    <source>
        <dbReference type="Proteomes" id="UP001140453"/>
    </source>
</evidence>
<feature type="region of interest" description="Disordered" evidence="1">
    <location>
        <begin position="89"/>
        <end position="124"/>
    </location>
</feature>
<dbReference type="OrthoDB" id="10427239at2759"/>
<evidence type="ECO:0000256" key="2">
    <source>
        <dbReference type="SAM" id="Phobius"/>
    </source>
</evidence>
<name>A0A9W8YMP6_9PEZI</name>
<feature type="transmembrane region" description="Helical" evidence="2">
    <location>
        <begin position="165"/>
        <end position="188"/>
    </location>
</feature>
<dbReference type="Proteomes" id="UP001140453">
    <property type="component" value="Unassembled WGS sequence"/>
</dbReference>
<organism evidence="4 5">
    <name type="scientific">Gnomoniopsis smithogilvyi</name>
    <dbReference type="NCBI Taxonomy" id="1191159"/>
    <lineage>
        <taxon>Eukaryota</taxon>
        <taxon>Fungi</taxon>
        <taxon>Dikarya</taxon>
        <taxon>Ascomycota</taxon>
        <taxon>Pezizomycotina</taxon>
        <taxon>Sordariomycetes</taxon>
        <taxon>Sordariomycetidae</taxon>
        <taxon>Diaporthales</taxon>
        <taxon>Gnomoniaceae</taxon>
        <taxon>Gnomoniopsis</taxon>
    </lineage>
</organism>
<reference evidence="4" key="1">
    <citation type="submission" date="2022-10" db="EMBL/GenBank/DDBJ databases">
        <title>Tapping the CABI collections for fungal endophytes: first genome assemblies for Collariella, Neodidymelliopsis, Ascochyta clinopodiicola, Didymella pomorum, Didymosphaeria variabile, Neocosmospora piperis and Neocucurbitaria cava.</title>
        <authorList>
            <person name="Hill R."/>
        </authorList>
    </citation>
    <scope>NUCLEOTIDE SEQUENCE</scope>
    <source>
        <strain evidence="4">IMI 355082</strain>
    </source>
</reference>
<keyword evidence="5" id="KW-1185">Reference proteome</keyword>
<sequence>MKTNSLLTSLCLAPLALTAPLSHTVTLVAGKSVFRPSHHIATLFEEVQHVLVSKQSSSSSPSAHTSEKSAPSIPLDADRPLTTAELLALSQTSPPPPPTQPAPTTQKFKSHKPKAAKDGNKKISVGALVVPNPSSRTGVLSKIFDPHTSPYLIPGQYVSSQRADVLIVGLILACVLIVVAMESWELICRLVTRSTSMREGSIRLDSATDAEQGQSHSDDDDDDDCDAPFGGFPKYSSNDKALRLPEKVDEKTTWI</sequence>
<dbReference type="AlphaFoldDB" id="A0A9W8YMP6"/>
<comment type="caution">
    <text evidence="4">The sequence shown here is derived from an EMBL/GenBank/DDBJ whole genome shotgun (WGS) entry which is preliminary data.</text>
</comment>
<feature type="region of interest" description="Disordered" evidence="1">
    <location>
        <begin position="202"/>
        <end position="238"/>
    </location>
</feature>
<evidence type="ECO:0000256" key="1">
    <source>
        <dbReference type="SAM" id="MobiDB-lite"/>
    </source>
</evidence>
<evidence type="ECO:0000313" key="4">
    <source>
        <dbReference type="EMBL" id="KAJ4386302.1"/>
    </source>
</evidence>
<feature type="region of interest" description="Disordered" evidence="1">
    <location>
        <begin position="55"/>
        <end position="76"/>
    </location>
</feature>